<proteinExistence type="predicted"/>
<gene>
    <name evidence="2" type="ORF">WR25_16422</name>
</gene>
<dbReference type="EMBL" id="LIAE01009482">
    <property type="protein sequence ID" value="PAV69658.1"/>
    <property type="molecule type" value="Genomic_DNA"/>
</dbReference>
<evidence type="ECO:0000313" key="3">
    <source>
        <dbReference type="Proteomes" id="UP000218231"/>
    </source>
</evidence>
<protein>
    <submittedName>
        <fullName evidence="2">Uncharacterized protein</fullName>
    </submittedName>
</protein>
<organism evidence="2 3">
    <name type="scientific">Diploscapter pachys</name>
    <dbReference type="NCBI Taxonomy" id="2018661"/>
    <lineage>
        <taxon>Eukaryota</taxon>
        <taxon>Metazoa</taxon>
        <taxon>Ecdysozoa</taxon>
        <taxon>Nematoda</taxon>
        <taxon>Chromadorea</taxon>
        <taxon>Rhabditida</taxon>
        <taxon>Rhabditina</taxon>
        <taxon>Rhabditomorpha</taxon>
        <taxon>Rhabditoidea</taxon>
        <taxon>Rhabditidae</taxon>
        <taxon>Diploscapter</taxon>
    </lineage>
</organism>
<name>A0A2A2K6V0_9BILA</name>
<feature type="compositionally biased region" description="Pro residues" evidence="1">
    <location>
        <begin position="27"/>
        <end position="38"/>
    </location>
</feature>
<dbReference type="AlphaFoldDB" id="A0A2A2K6V0"/>
<accession>A0A2A2K6V0</accession>
<feature type="region of interest" description="Disordered" evidence="1">
    <location>
        <begin position="153"/>
        <end position="172"/>
    </location>
</feature>
<feature type="region of interest" description="Disordered" evidence="1">
    <location>
        <begin position="1"/>
        <end position="92"/>
    </location>
</feature>
<evidence type="ECO:0000313" key="2">
    <source>
        <dbReference type="EMBL" id="PAV69658.1"/>
    </source>
</evidence>
<dbReference type="Proteomes" id="UP000218231">
    <property type="component" value="Unassembled WGS sequence"/>
</dbReference>
<keyword evidence="3" id="KW-1185">Reference proteome</keyword>
<sequence>MDEAEAAVRLADAERQQCGQQHRRRPNPPQYAMPPVPTRRPQDDRRQAERDEDGEDVRPDDPRHQRPLRLPAKDRRQHGGEQQHRADRQRLFIGVGGPRVTDAARAAKSLITATSSATPTPSPGTRSGVHRAAGVATVPPAVPLAAEWTPDQEAAGLPAGPHRRATPRAVRTDTGIQRPLRAGRPAFVLRRYLEFAQFLGHAILLARAAAFADHDFLPVAVRRTAFVAIKDEHAVDRRPLGDLARCLDHDRLGRAGQRRLRADRLRRGLGRRLRALRKLLRQSGAGGQHQGGGDEGSHASSSQILLAVAMATLQPSRIRPDRIG</sequence>
<reference evidence="2 3" key="1">
    <citation type="journal article" date="2017" name="Curr. Biol.">
        <title>Genome architecture and evolution of a unichromosomal asexual nematode.</title>
        <authorList>
            <person name="Fradin H."/>
            <person name="Zegar C."/>
            <person name="Gutwein M."/>
            <person name="Lucas J."/>
            <person name="Kovtun M."/>
            <person name="Corcoran D."/>
            <person name="Baugh L.R."/>
            <person name="Kiontke K."/>
            <person name="Gunsalus K."/>
            <person name="Fitch D.H."/>
            <person name="Piano F."/>
        </authorList>
    </citation>
    <scope>NUCLEOTIDE SEQUENCE [LARGE SCALE GENOMIC DNA]</scope>
    <source>
        <strain evidence="2">PF1309</strain>
    </source>
</reference>
<feature type="compositionally biased region" description="Basic and acidic residues" evidence="1">
    <location>
        <begin position="40"/>
        <end position="49"/>
    </location>
</feature>
<feature type="compositionally biased region" description="Basic and acidic residues" evidence="1">
    <location>
        <begin position="71"/>
        <end position="90"/>
    </location>
</feature>
<evidence type="ECO:0000256" key="1">
    <source>
        <dbReference type="SAM" id="MobiDB-lite"/>
    </source>
</evidence>
<comment type="caution">
    <text evidence="2">The sequence shown here is derived from an EMBL/GenBank/DDBJ whole genome shotgun (WGS) entry which is preliminary data.</text>
</comment>